<feature type="compositionally biased region" description="Gly residues" evidence="1">
    <location>
        <begin position="242"/>
        <end position="258"/>
    </location>
</feature>
<name>A0A6J4S766_9SPHN</name>
<evidence type="ECO:0000256" key="1">
    <source>
        <dbReference type="SAM" id="MobiDB-lite"/>
    </source>
</evidence>
<feature type="compositionally biased region" description="Gly residues" evidence="1">
    <location>
        <begin position="200"/>
        <end position="210"/>
    </location>
</feature>
<sequence length="269" mass="26603">MAGRGFGKTRAGAEWVLELARGEPEARIALVGASAAEGRAVMVEGSSGLLALARPREVEAWVPSRGALRFANGAAASLYSGAHPEGLRGSEHHHAWCDELAKRARPEAAWANLRLGERPRALVTTTPRRSVALRAILAVPDTAVTRGAEQRQLAPRRGLGGGDGGGGGRGVRVGAAGAGGRAGGGPRRRAVAAGADREGAGGAGRGGGGAELRPRGGRGGPAGGAGRRRHGVGAGQLERGGRLAGGLGAGGGGGGRGGRGGREGRPGGR</sequence>
<protein>
    <submittedName>
        <fullName evidence="2">Gene Transfer Agent terminase protein</fullName>
    </submittedName>
</protein>
<dbReference type="EMBL" id="CADCVW010000023">
    <property type="protein sequence ID" value="CAA9487025.1"/>
    <property type="molecule type" value="Genomic_DNA"/>
</dbReference>
<gene>
    <name evidence="2" type="ORF">AVDCRST_MAG39-519</name>
</gene>
<dbReference type="AlphaFoldDB" id="A0A6J4S766"/>
<dbReference type="Gene3D" id="3.40.50.300">
    <property type="entry name" value="P-loop containing nucleotide triphosphate hydrolases"/>
    <property type="match status" value="1"/>
</dbReference>
<dbReference type="InterPro" id="IPR027417">
    <property type="entry name" value="P-loop_NTPase"/>
</dbReference>
<reference evidence="2" key="1">
    <citation type="submission" date="2020-02" db="EMBL/GenBank/DDBJ databases">
        <authorList>
            <person name="Meier V. D."/>
        </authorList>
    </citation>
    <scope>NUCLEOTIDE SEQUENCE</scope>
    <source>
        <strain evidence="2">AVDCRST_MAG39</strain>
    </source>
</reference>
<feature type="compositionally biased region" description="Basic and acidic residues" evidence="1">
    <location>
        <begin position="260"/>
        <end position="269"/>
    </location>
</feature>
<proteinExistence type="predicted"/>
<feature type="compositionally biased region" description="Gly residues" evidence="1">
    <location>
        <begin position="158"/>
        <end position="185"/>
    </location>
</feature>
<organism evidence="2">
    <name type="scientific">uncultured Sphingomonadaceae bacterium</name>
    <dbReference type="NCBI Taxonomy" id="169976"/>
    <lineage>
        <taxon>Bacteria</taxon>
        <taxon>Pseudomonadati</taxon>
        <taxon>Pseudomonadota</taxon>
        <taxon>Alphaproteobacteria</taxon>
        <taxon>Sphingomonadales</taxon>
        <taxon>Sphingomonadaceae</taxon>
        <taxon>environmental samples</taxon>
    </lineage>
</organism>
<dbReference type="Pfam" id="PF03237">
    <property type="entry name" value="Terminase_6N"/>
    <property type="match status" value="1"/>
</dbReference>
<accession>A0A6J4S766</accession>
<evidence type="ECO:0000313" key="2">
    <source>
        <dbReference type="EMBL" id="CAA9487025.1"/>
    </source>
</evidence>
<feature type="region of interest" description="Disordered" evidence="1">
    <location>
        <begin position="146"/>
        <end position="269"/>
    </location>
</feature>